<dbReference type="GO" id="GO:0016787">
    <property type="term" value="F:hydrolase activity"/>
    <property type="evidence" value="ECO:0007669"/>
    <property type="project" value="UniProtKB-KW"/>
</dbReference>
<evidence type="ECO:0000313" key="3">
    <source>
        <dbReference type="Proteomes" id="UP000483035"/>
    </source>
</evidence>
<name>A0A6L9UC47_9HYPH</name>
<dbReference type="SUPFAM" id="SSF56601">
    <property type="entry name" value="beta-lactamase/transpeptidase-like"/>
    <property type="match status" value="1"/>
</dbReference>
<dbReference type="Pfam" id="PF00144">
    <property type="entry name" value="Beta-lactamase"/>
    <property type="match status" value="1"/>
</dbReference>
<keyword evidence="2" id="KW-0378">Hydrolase</keyword>
<evidence type="ECO:0000259" key="1">
    <source>
        <dbReference type="Pfam" id="PF00144"/>
    </source>
</evidence>
<dbReference type="InterPro" id="IPR001466">
    <property type="entry name" value="Beta-lactam-related"/>
</dbReference>
<evidence type="ECO:0000313" key="2">
    <source>
        <dbReference type="EMBL" id="NEI72078.1"/>
    </source>
</evidence>
<comment type="caution">
    <text evidence="2">The sequence shown here is derived from an EMBL/GenBank/DDBJ whole genome shotgun (WGS) entry which is preliminary data.</text>
</comment>
<protein>
    <submittedName>
        <fullName evidence="2">Serine hydrolase</fullName>
    </submittedName>
</protein>
<organism evidence="2 3">
    <name type="scientific">Rhizobium lusitanum</name>
    <dbReference type="NCBI Taxonomy" id="293958"/>
    <lineage>
        <taxon>Bacteria</taxon>
        <taxon>Pseudomonadati</taxon>
        <taxon>Pseudomonadota</taxon>
        <taxon>Alphaproteobacteria</taxon>
        <taxon>Hyphomicrobiales</taxon>
        <taxon>Rhizobiaceae</taxon>
        <taxon>Rhizobium/Agrobacterium group</taxon>
        <taxon>Rhizobium</taxon>
    </lineage>
</organism>
<gene>
    <name evidence="2" type="ORF">GR212_21060</name>
</gene>
<sequence>MLNLLQDWLDATGAPGVSVAIDDGQTIRCFCAGMADVRTGAAVVEETAFQLGSVSKSITAFLLVEALSDKEMKLDTPVVDIAPDLRASNEYAFHDTTVGHLLSHTSGLDSQWWVDMGQGAGARRAAARAIVSLPLIAPPGELFSYSNSGYVLAGYLTEILTGQRWEEFAEDRIARFLGSHSISARPDRILIRPIAAGYAAPPDGGEARHTAHWYAPAALSPGGGLAGTPADIARLMRLIRARLMAPPLPIVPTVGWRYAGWGPGLARYRLGETSYCRGHDGTTAGQVCAVRLREDHPGTVVVAANAVWAASQIGALAEDILRATWGLADPPPLPQSDPLSGYAHWQLPADTNLAGRYTRLNATMTITTAPDEIAVEELYSPQDAMNWFGVEAGGGTKPVRERLRRTAPYSYASTGKELHFLRHPDDRARLYVHDGMRASVRTNRSWT</sequence>
<dbReference type="Gene3D" id="3.40.710.10">
    <property type="entry name" value="DD-peptidase/beta-lactamase superfamily"/>
    <property type="match status" value="1"/>
</dbReference>
<dbReference type="AlphaFoldDB" id="A0A6L9UC47"/>
<proteinExistence type="predicted"/>
<dbReference type="Proteomes" id="UP000483035">
    <property type="component" value="Unassembled WGS sequence"/>
</dbReference>
<feature type="domain" description="Beta-lactamase-related" evidence="1">
    <location>
        <begin position="9"/>
        <end position="306"/>
    </location>
</feature>
<dbReference type="EMBL" id="WUEY01000010">
    <property type="protein sequence ID" value="NEI72078.1"/>
    <property type="molecule type" value="Genomic_DNA"/>
</dbReference>
<reference evidence="2 3" key="1">
    <citation type="submission" date="2019-12" db="EMBL/GenBank/DDBJ databases">
        <title>Rhizobium genotypes associated with high levels of biological nitrogen fixation by grain legumes in a temperate-maritime cropping system.</title>
        <authorList>
            <person name="Maluk M."/>
            <person name="Francesc Ferrando Molina F."/>
            <person name="Lopez Del Egido L."/>
            <person name="Lafos M."/>
            <person name="Langarica-Fuentes A."/>
            <person name="Gebre Yohannes G."/>
            <person name="Young M.W."/>
            <person name="Martin P."/>
            <person name="Gantlett R."/>
            <person name="Kenicer G."/>
            <person name="Hawes C."/>
            <person name="Begg G.S."/>
            <person name="Quilliam R.S."/>
            <person name="Squire G.R."/>
            <person name="Poole P.S."/>
            <person name="Young P.W."/>
            <person name="Iannetta P.M."/>
            <person name="James E.K."/>
        </authorList>
    </citation>
    <scope>NUCLEOTIDE SEQUENCE [LARGE SCALE GENOMIC DNA]</scope>
    <source>
        <strain evidence="2 3">JHI1118</strain>
    </source>
</reference>
<accession>A0A6L9UC47</accession>
<dbReference type="PANTHER" id="PTHR46825:SF9">
    <property type="entry name" value="BETA-LACTAMASE-RELATED DOMAIN-CONTAINING PROTEIN"/>
    <property type="match status" value="1"/>
</dbReference>
<dbReference type="InterPro" id="IPR050491">
    <property type="entry name" value="AmpC-like"/>
</dbReference>
<dbReference type="PANTHER" id="PTHR46825">
    <property type="entry name" value="D-ALANYL-D-ALANINE-CARBOXYPEPTIDASE/ENDOPEPTIDASE AMPH"/>
    <property type="match status" value="1"/>
</dbReference>
<dbReference type="RefSeq" id="WP_163989040.1">
    <property type="nucleotide sequence ID" value="NZ_WUEY01000010.1"/>
</dbReference>
<dbReference type="InterPro" id="IPR012338">
    <property type="entry name" value="Beta-lactam/transpept-like"/>
</dbReference>